<keyword evidence="10" id="KW-0472">Membrane</keyword>
<feature type="transmembrane region" description="Helical" evidence="10">
    <location>
        <begin position="506"/>
        <end position="525"/>
    </location>
</feature>
<comment type="similarity">
    <text evidence="1">Belongs to the CpsD/CapB family.</text>
</comment>
<evidence type="ECO:0000259" key="12">
    <source>
        <dbReference type="Pfam" id="PF13807"/>
    </source>
</evidence>
<evidence type="ECO:0000256" key="4">
    <source>
        <dbReference type="ARBA" id="ARBA00022741"/>
    </source>
</evidence>
<evidence type="ECO:0000313" key="13">
    <source>
        <dbReference type="EMBL" id="PRY90870.1"/>
    </source>
</evidence>
<reference evidence="13 14" key="1">
    <citation type="submission" date="2018-03" db="EMBL/GenBank/DDBJ databases">
        <title>Genomic Encyclopedia of Archaeal and Bacterial Type Strains, Phase II (KMG-II): from individual species to whole genera.</title>
        <authorList>
            <person name="Goeker M."/>
        </authorList>
    </citation>
    <scope>NUCLEOTIDE SEQUENCE [LARGE SCALE GENOMIC DNA]</scope>
    <source>
        <strain evidence="13 14">DSM 27929</strain>
    </source>
</reference>
<dbReference type="CDD" id="cd05387">
    <property type="entry name" value="BY-kinase"/>
    <property type="match status" value="1"/>
</dbReference>
<keyword evidence="9" id="KW-0175">Coiled coil</keyword>
<comment type="catalytic activity">
    <reaction evidence="8">
        <text>L-tyrosyl-[protein] + ATP = O-phospho-L-tyrosyl-[protein] + ADP + H(+)</text>
        <dbReference type="Rhea" id="RHEA:10596"/>
        <dbReference type="Rhea" id="RHEA-COMP:10136"/>
        <dbReference type="Rhea" id="RHEA-COMP:20101"/>
        <dbReference type="ChEBI" id="CHEBI:15378"/>
        <dbReference type="ChEBI" id="CHEBI:30616"/>
        <dbReference type="ChEBI" id="CHEBI:46858"/>
        <dbReference type="ChEBI" id="CHEBI:61978"/>
        <dbReference type="ChEBI" id="CHEBI:456216"/>
        <dbReference type="EC" id="2.7.10.2"/>
    </reaction>
</comment>
<dbReference type="Gene3D" id="3.40.50.300">
    <property type="entry name" value="P-loop containing nucleotide triphosphate hydrolases"/>
    <property type="match status" value="1"/>
</dbReference>
<dbReference type="EMBL" id="PVTR01000001">
    <property type="protein sequence ID" value="PRY90870.1"/>
    <property type="molecule type" value="Genomic_DNA"/>
</dbReference>
<dbReference type="OrthoDB" id="9794577at2"/>
<keyword evidence="10" id="KW-0812">Transmembrane</keyword>
<dbReference type="InterPro" id="IPR025669">
    <property type="entry name" value="AAA_dom"/>
</dbReference>
<proteinExistence type="inferred from homology"/>
<dbReference type="PANTHER" id="PTHR32309">
    <property type="entry name" value="TYROSINE-PROTEIN KINASE"/>
    <property type="match status" value="1"/>
</dbReference>
<dbReference type="InterPro" id="IPR005702">
    <property type="entry name" value="Wzc-like_C"/>
</dbReference>
<dbReference type="InterPro" id="IPR032807">
    <property type="entry name" value="GNVR"/>
</dbReference>
<keyword evidence="7" id="KW-0829">Tyrosine-protein kinase</keyword>
<dbReference type="RefSeq" id="WP_106132073.1">
    <property type="nucleotide sequence ID" value="NZ_PVTR01000001.1"/>
</dbReference>
<feature type="domain" description="Tyrosine-protein kinase G-rich" evidence="12">
    <location>
        <begin position="447"/>
        <end position="526"/>
    </location>
</feature>
<dbReference type="GO" id="GO:0005886">
    <property type="term" value="C:plasma membrane"/>
    <property type="evidence" value="ECO:0007669"/>
    <property type="project" value="TreeGrafter"/>
</dbReference>
<dbReference type="Pfam" id="PF13614">
    <property type="entry name" value="AAA_31"/>
    <property type="match status" value="1"/>
</dbReference>
<evidence type="ECO:0000256" key="7">
    <source>
        <dbReference type="ARBA" id="ARBA00023137"/>
    </source>
</evidence>
<feature type="coiled-coil region" evidence="9">
    <location>
        <begin position="281"/>
        <end position="308"/>
    </location>
</feature>
<evidence type="ECO:0000313" key="14">
    <source>
        <dbReference type="Proteomes" id="UP000238157"/>
    </source>
</evidence>
<evidence type="ECO:0000256" key="8">
    <source>
        <dbReference type="ARBA" id="ARBA00051245"/>
    </source>
</evidence>
<evidence type="ECO:0000256" key="3">
    <source>
        <dbReference type="ARBA" id="ARBA00022679"/>
    </source>
</evidence>
<sequence length="785" mass="89646">MKISDIIKEIEEEEEVKEKDSLSYKMVFNKYRQKWYWFLLSVLVFGLSAVTFAYLSTSLYKVQSTLLLRDENKGTDFNTNALLPEMMGFSSTSSVENEAEVFRSEFLISKAINELNFYVSYYQNNGPLRWKEIYKNEVPITVTFIDKNEQFNQREMGLEISLLNDREFELQEGKKDKRKYQFGQEIKNLYGGFKIELNPDFYYEISEFKDTPLKVVFHGDKLGRDIADDFEVQIVNKLASVISLSIYNEHPQKGKDLLNKIIEIYNREAENEKNVIANNTISFIDEQLVGLTEELLKIENEAEQYKLRNAITDVGAEAQLFLNSTTANRQQLADLAIQIDVLESIESYMNQSGNEFETIPGTLTVVEPNLNELISSYNKLQQERERMLRTTQPTNPIVINISEQLASLRRSIIESIKQIKNGLQISKRSLETSSSQFQSRASRVPTIERELLDINRKQGIKQEHYLLLVQKREEAALTLAAASTGNSRIIDPPSSSEYPVKPNKKIIFGLSIIFGFGLPFGLIFIKDKWDEKIQYKSEVQKLTSVKILGELSRNPNKEPIAIAKSKRTMIAEQIRFIRTGLAFEIGNKKNQVILVTSGISGEGKTFFSLNLAISLGLAGKKAVILEFDLRKPALLKSLNLTSNKGLSDFLDSDKNTSLEEVLTNLDGQENVSLIGCGEIPENPSELMLNSRMEELIKKLKEKFDYVIIDSAPVGLVSDSFTLSTFADVSIFMVRYNFTTKDQLKTIEDIRKNKKFKNPMIVLNDAKLEMTYGYGEAYGKSYYQKN</sequence>
<dbReference type="InterPro" id="IPR027417">
    <property type="entry name" value="P-loop_NTPase"/>
</dbReference>
<evidence type="ECO:0000256" key="2">
    <source>
        <dbReference type="ARBA" id="ARBA00011903"/>
    </source>
</evidence>
<keyword evidence="4" id="KW-0547">Nucleotide-binding</keyword>
<dbReference type="EC" id="2.7.10.2" evidence="2"/>
<keyword evidence="5" id="KW-0418">Kinase</keyword>
<dbReference type="SUPFAM" id="SSF52540">
    <property type="entry name" value="P-loop containing nucleoside triphosphate hydrolases"/>
    <property type="match status" value="1"/>
</dbReference>
<dbReference type="NCBIfam" id="TIGR01007">
    <property type="entry name" value="eps_fam"/>
    <property type="match status" value="1"/>
</dbReference>
<dbReference type="GO" id="GO:0005524">
    <property type="term" value="F:ATP binding"/>
    <property type="evidence" value="ECO:0007669"/>
    <property type="project" value="UniProtKB-KW"/>
</dbReference>
<keyword evidence="6" id="KW-0067">ATP-binding</keyword>
<dbReference type="AlphaFoldDB" id="A0A2T0WW04"/>
<evidence type="ECO:0000256" key="9">
    <source>
        <dbReference type="SAM" id="Coils"/>
    </source>
</evidence>
<dbReference type="PANTHER" id="PTHR32309:SF13">
    <property type="entry name" value="FERRIC ENTEROBACTIN TRANSPORT PROTEIN FEPE"/>
    <property type="match status" value="1"/>
</dbReference>
<organism evidence="13 14">
    <name type="scientific">Mongoliibacter ruber</name>
    <dbReference type="NCBI Taxonomy" id="1750599"/>
    <lineage>
        <taxon>Bacteria</taxon>
        <taxon>Pseudomonadati</taxon>
        <taxon>Bacteroidota</taxon>
        <taxon>Cytophagia</taxon>
        <taxon>Cytophagales</taxon>
        <taxon>Cyclobacteriaceae</taxon>
        <taxon>Mongoliibacter</taxon>
    </lineage>
</organism>
<evidence type="ECO:0000256" key="5">
    <source>
        <dbReference type="ARBA" id="ARBA00022777"/>
    </source>
</evidence>
<dbReference type="InterPro" id="IPR050445">
    <property type="entry name" value="Bact_polysacc_biosynth/exp"/>
</dbReference>
<protein>
    <recommendedName>
        <fullName evidence="2">non-specific protein-tyrosine kinase</fullName>
        <ecNumber evidence="2">2.7.10.2</ecNumber>
    </recommendedName>
</protein>
<feature type="transmembrane region" description="Helical" evidence="10">
    <location>
        <begin position="35"/>
        <end position="55"/>
    </location>
</feature>
<accession>A0A2T0WW04</accession>
<evidence type="ECO:0000256" key="1">
    <source>
        <dbReference type="ARBA" id="ARBA00007316"/>
    </source>
</evidence>
<feature type="domain" description="AAA" evidence="11">
    <location>
        <begin position="592"/>
        <end position="752"/>
    </location>
</feature>
<evidence type="ECO:0000256" key="10">
    <source>
        <dbReference type="SAM" id="Phobius"/>
    </source>
</evidence>
<dbReference type="GO" id="GO:0004715">
    <property type="term" value="F:non-membrane spanning protein tyrosine kinase activity"/>
    <property type="evidence" value="ECO:0007669"/>
    <property type="project" value="UniProtKB-EC"/>
</dbReference>
<comment type="caution">
    <text evidence="13">The sequence shown here is derived from an EMBL/GenBank/DDBJ whole genome shotgun (WGS) entry which is preliminary data.</text>
</comment>
<keyword evidence="3" id="KW-0808">Transferase</keyword>
<gene>
    <name evidence="13" type="ORF">CLW00_101545</name>
</gene>
<dbReference type="Proteomes" id="UP000238157">
    <property type="component" value="Unassembled WGS sequence"/>
</dbReference>
<evidence type="ECO:0000259" key="11">
    <source>
        <dbReference type="Pfam" id="PF13614"/>
    </source>
</evidence>
<name>A0A2T0WW04_9BACT</name>
<keyword evidence="10" id="KW-1133">Transmembrane helix</keyword>
<evidence type="ECO:0000256" key="6">
    <source>
        <dbReference type="ARBA" id="ARBA00022840"/>
    </source>
</evidence>
<keyword evidence="14" id="KW-1185">Reference proteome</keyword>
<dbReference type="Pfam" id="PF13807">
    <property type="entry name" value="GNVR"/>
    <property type="match status" value="1"/>
</dbReference>